<proteinExistence type="predicted"/>
<dbReference type="Proteomes" id="UP000193467">
    <property type="component" value="Unassembled WGS sequence"/>
</dbReference>
<dbReference type="Pfam" id="PF11927">
    <property type="entry name" value="HODM_asu-like"/>
    <property type="match status" value="1"/>
</dbReference>
<feature type="signal peptide" evidence="2">
    <location>
        <begin position="1"/>
        <end position="18"/>
    </location>
</feature>
<keyword evidence="4" id="KW-1185">Reference proteome</keyword>
<dbReference type="OrthoDB" id="497541at2759"/>
<evidence type="ECO:0000256" key="1">
    <source>
        <dbReference type="SAM" id="MobiDB-lite"/>
    </source>
</evidence>
<dbReference type="EMBL" id="MCGR01000010">
    <property type="protein sequence ID" value="ORY88449.1"/>
    <property type="molecule type" value="Genomic_DNA"/>
</dbReference>
<evidence type="ECO:0000256" key="2">
    <source>
        <dbReference type="SAM" id="SignalP"/>
    </source>
</evidence>
<dbReference type="InterPro" id="IPR021848">
    <property type="entry name" value="HODM_asu-like"/>
</dbReference>
<dbReference type="InParanoid" id="A0A1Y2FWP3"/>
<evidence type="ECO:0000313" key="4">
    <source>
        <dbReference type="Proteomes" id="UP000193467"/>
    </source>
</evidence>
<accession>A0A1Y2FWP3</accession>
<reference evidence="3 4" key="1">
    <citation type="submission" date="2016-07" db="EMBL/GenBank/DDBJ databases">
        <title>Pervasive Adenine N6-methylation of Active Genes in Fungi.</title>
        <authorList>
            <consortium name="DOE Joint Genome Institute"/>
            <person name="Mondo S.J."/>
            <person name="Dannebaum R.O."/>
            <person name="Kuo R.C."/>
            <person name="Labutti K."/>
            <person name="Haridas S."/>
            <person name="Kuo A."/>
            <person name="Salamov A."/>
            <person name="Ahrendt S.R."/>
            <person name="Lipzen A."/>
            <person name="Sullivan W."/>
            <person name="Andreopoulos W.B."/>
            <person name="Clum A."/>
            <person name="Lindquist E."/>
            <person name="Daum C."/>
            <person name="Ramamoorthy G.K."/>
            <person name="Gryganskyi A."/>
            <person name="Culley D."/>
            <person name="Magnuson J.K."/>
            <person name="James T.Y."/>
            <person name="O'Malley M.A."/>
            <person name="Stajich J.E."/>
            <person name="Spatafora J.W."/>
            <person name="Visel A."/>
            <person name="Grigoriev I.V."/>
        </authorList>
    </citation>
    <scope>NUCLEOTIDE SEQUENCE [LARGE SCALE GENOMIC DNA]</scope>
    <source>
        <strain evidence="3 4">62-1032</strain>
    </source>
</reference>
<sequence length="442" mass="49721">MDSKLLALLLGAVAAVLGLIWRSRSSKPAPSAPVRVTEKEKERPPGVWPPVDYSYPPISAVPASFDLSTVDPIPYRPFRHNSYPINMGIRPLPVDNWIQLDSQSLEYLKIRAQRTLDRGKLVTDTQPGFHPHALECLNELCSFLAARYPSLYKVTRCSVDAEKEATWGDSIAGKEAGAVVGIENSATGERFNWKEERDREGDEWNPMRVAGLLVPDDLALMLEDENGEYVLRAGSIATAGGWRLEDKIGRTLHLIHTQGHDVPGWRDKLKPSMERFFVRMKADKPVERNNYFFQTCPSLPWALDQGPEEAFDMNTRVANPDLLPTSSDPSWKPHGPAKEVDELHFRTERQSLRRLPRRGAILFTIKTQMLPVVEMAKEPGVPGRLASAIRTWPKDVIRYKGGSRWIDILLPYLDREHAEQLASGVIELDEDGAVVGANKYPY</sequence>
<feature type="region of interest" description="Disordered" evidence="1">
    <location>
        <begin position="25"/>
        <end position="45"/>
    </location>
</feature>
<feature type="chain" id="PRO_5012711458" evidence="2">
    <location>
        <begin position="19"/>
        <end position="442"/>
    </location>
</feature>
<gene>
    <name evidence="3" type="ORF">BCR35DRAFT_301583</name>
</gene>
<keyword evidence="2" id="KW-0732">Signal</keyword>
<dbReference type="AlphaFoldDB" id="A0A1Y2FWP3"/>
<organism evidence="3 4">
    <name type="scientific">Leucosporidium creatinivorum</name>
    <dbReference type="NCBI Taxonomy" id="106004"/>
    <lineage>
        <taxon>Eukaryota</taxon>
        <taxon>Fungi</taxon>
        <taxon>Dikarya</taxon>
        <taxon>Basidiomycota</taxon>
        <taxon>Pucciniomycotina</taxon>
        <taxon>Microbotryomycetes</taxon>
        <taxon>Leucosporidiales</taxon>
        <taxon>Leucosporidium</taxon>
    </lineage>
</organism>
<dbReference type="STRING" id="106004.A0A1Y2FWP3"/>
<name>A0A1Y2FWP3_9BASI</name>
<comment type="caution">
    <text evidence="3">The sequence shown here is derived from an EMBL/GenBank/DDBJ whole genome shotgun (WGS) entry which is preliminary data.</text>
</comment>
<evidence type="ECO:0000313" key="3">
    <source>
        <dbReference type="EMBL" id="ORY88449.1"/>
    </source>
</evidence>
<protein>
    <submittedName>
        <fullName evidence="3">Uncharacterized protein</fullName>
    </submittedName>
</protein>
<feature type="compositionally biased region" description="Low complexity" evidence="1">
    <location>
        <begin position="25"/>
        <end position="35"/>
    </location>
</feature>